<dbReference type="EC" id="1.3.99.27" evidence="7"/>
<sequence length="497" mass="53616">MATHHTIIVGAGMAGLAAAIALSAKGESVTVVESRTYPGGKMRQIQTPGGGVDSGPTVFTMKYVFDELFDMAGRTVEQELGLDRTNILARHAWDDSGTFDLFTDRKESEDAIARFFGKANADGYRRFCADAENIFATLKDTYIGAQRPGPFELGRRVGLTRLPTLLALRPFTSLWNALGDYFPDARLQQLFGRYATYVGSSPFQSPATLMLIAHVEQEGVWFVEGGMHALARKMAEVAEGCGARFHWESPVAHILETKGRASHVELQNGVRLEGDTILFCGDASALANGVLKSSRMSVVPVPRNKRALSALTWSITANTGGVDLHRHNVFFSDAYKAEFDAIFKNSTTPAQPTVYVCAQDRQADGTLATQNGERLLCLTNAPAFGDEKRLTQEEMNRCEDAMFSTLTKCGLQVDRASMKGTITQPADFEALFPGSGGSLYGRAAHGWLASFARSGAKTAIPGLYLAGGSVHPGPGVPMATRSGMLAAEQILKDRALT</sequence>
<dbReference type="SUPFAM" id="SSF51905">
    <property type="entry name" value="FAD/NAD(P)-binding domain"/>
    <property type="match status" value="1"/>
</dbReference>
<comment type="pathway">
    <text evidence="1 5">Carotenoid biosynthesis.</text>
</comment>
<dbReference type="Gene3D" id="3.50.50.60">
    <property type="entry name" value="FAD/NAD(P)-binding domain"/>
    <property type="match status" value="2"/>
</dbReference>
<reference evidence="8" key="1">
    <citation type="journal article" date="2019" name="Int. J. Syst. Evol. Microbiol.">
        <title>The Global Catalogue of Microorganisms (GCM) 10K type strain sequencing project: providing services to taxonomists for standard genome sequencing and annotation.</title>
        <authorList>
            <consortium name="The Broad Institute Genomics Platform"/>
            <consortium name="The Broad Institute Genome Sequencing Center for Infectious Disease"/>
            <person name="Wu L."/>
            <person name="Ma J."/>
        </authorList>
    </citation>
    <scope>NUCLEOTIDE SEQUENCE [LARGE SCALE GENOMIC DNA]</scope>
    <source>
        <strain evidence="8">CCUG 60023</strain>
    </source>
</reference>
<dbReference type="NCBIfam" id="TIGR02734">
    <property type="entry name" value="crtI_fam"/>
    <property type="match status" value="1"/>
</dbReference>
<accession>A0ABW3FM42</accession>
<dbReference type="EMBL" id="JBHTJV010000025">
    <property type="protein sequence ID" value="MFD0917801.1"/>
    <property type="molecule type" value="Genomic_DNA"/>
</dbReference>
<evidence type="ECO:0000256" key="5">
    <source>
        <dbReference type="RuleBase" id="RU362075"/>
    </source>
</evidence>
<organism evidence="7 8">
    <name type="scientific">Pseudahrensia aquimaris</name>
    <dbReference type="NCBI Taxonomy" id="744461"/>
    <lineage>
        <taxon>Bacteria</taxon>
        <taxon>Pseudomonadati</taxon>
        <taxon>Pseudomonadota</taxon>
        <taxon>Alphaproteobacteria</taxon>
        <taxon>Hyphomicrobiales</taxon>
        <taxon>Ahrensiaceae</taxon>
        <taxon>Pseudahrensia</taxon>
    </lineage>
</organism>
<evidence type="ECO:0000256" key="1">
    <source>
        <dbReference type="ARBA" id="ARBA00004829"/>
    </source>
</evidence>
<dbReference type="PANTHER" id="PTHR43734">
    <property type="entry name" value="PHYTOENE DESATURASE"/>
    <property type="match status" value="1"/>
</dbReference>
<keyword evidence="8" id="KW-1185">Reference proteome</keyword>
<evidence type="ECO:0000256" key="2">
    <source>
        <dbReference type="ARBA" id="ARBA00006046"/>
    </source>
</evidence>
<evidence type="ECO:0000256" key="3">
    <source>
        <dbReference type="ARBA" id="ARBA00022746"/>
    </source>
</evidence>
<evidence type="ECO:0000256" key="4">
    <source>
        <dbReference type="ARBA" id="ARBA00023002"/>
    </source>
</evidence>
<dbReference type="NCBIfam" id="NF045637">
    <property type="entry name" value="carotdesatCrtDProt"/>
    <property type="match status" value="1"/>
</dbReference>
<dbReference type="Pfam" id="PF01593">
    <property type="entry name" value="Amino_oxidase"/>
    <property type="match status" value="1"/>
</dbReference>
<evidence type="ECO:0000259" key="6">
    <source>
        <dbReference type="Pfam" id="PF01593"/>
    </source>
</evidence>
<dbReference type="InterPro" id="IPR002937">
    <property type="entry name" value="Amino_oxidase"/>
</dbReference>
<comment type="caution">
    <text evidence="7">The sequence shown here is derived from an EMBL/GenBank/DDBJ whole genome shotgun (WGS) entry which is preliminary data.</text>
</comment>
<name>A0ABW3FM42_9HYPH</name>
<comment type="similarity">
    <text evidence="2 5">Belongs to the carotenoid/retinoid oxidoreductase family.</text>
</comment>
<dbReference type="GO" id="GO:0016491">
    <property type="term" value="F:oxidoreductase activity"/>
    <property type="evidence" value="ECO:0007669"/>
    <property type="project" value="UniProtKB-KW"/>
</dbReference>
<evidence type="ECO:0000313" key="8">
    <source>
        <dbReference type="Proteomes" id="UP001597101"/>
    </source>
</evidence>
<gene>
    <name evidence="7" type="primary">crtD</name>
    <name evidence="7" type="ORF">ACFQ14_15460</name>
</gene>
<dbReference type="InterPro" id="IPR036188">
    <property type="entry name" value="FAD/NAD-bd_sf"/>
</dbReference>
<feature type="domain" description="Amine oxidase" evidence="6">
    <location>
        <begin position="13"/>
        <end position="491"/>
    </location>
</feature>
<dbReference type="InterPro" id="IPR014105">
    <property type="entry name" value="Carotenoid/retinoid_OxRdtase"/>
</dbReference>
<dbReference type="PANTHER" id="PTHR43734:SF7">
    <property type="entry name" value="4,4'-DIAPONEUROSPORENE OXYGENASE"/>
    <property type="match status" value="1"/>
</dbReference>
<keyword evidence="3 5" id="KW-0125">Carotenoid biosynthesis</keyword>
<evidence type="ECO:0000313" key="7">
    <source>
        <dbReference type="EMBL" id="MFD0917801.1"/>
    </source>
</evidence>
<dbReference type="Proteomes" id="UP001597101">
    <property type="component" value="Unassembled WGS sequence"/>
</dbReference>
<keyword evidence="4 5" id="KW-0560">Oxidoreductase</keyword>
<dbReference type="RefSeq" id="WP_377213651.1">
    <property type="nucleotide sequence ID" value="NZ_JBHTJV010000025.1"/>
</dbReference>
<dbReference type="InterPro" id="IPR054841">
    <property type="entry name" value="carotdesatCrtD"/>
</dbReference>
<proteinExistence type="inferred from homology"/>
<protein>
    <submittedName>
        <fullName evidence="7">1-hydroxycarotenoid 3,4-desaturase CrtD</fullName>
        <ecNumber evidence="7">1.3.99.27</ecNumber>
    </submittedName>
</protein>